<evidence type="ECO:0000313" key="2">
    <source>
        <dbReference type="Proteomes" id="UP000041356"/>
    </source>
</evidence>
<sequence>MDWRSKKYLTDKLAEALERKGMWRRAARRWLEVFDNAHDEKVREAAARRRDYCQRRVTDFFKGD</sequence>
<proteinExistence type="predicted"/>
<evidence type="ECO:0000313" key="1">
    <source>
        <dbReference type="EMBL" id="CNG45672.1"/>
    </source>
</evidence>
<dbReference type="EMBL" id="CPZF01000014">
    <property type="protein sequence ID" value="CNG45672.1"/>
    <property type="molecule type" value="Genomic_DNA"/>
</dbReference>
<dbReference type="Proteomes" id="UP000041356">
    <property type="component" value="Unassembled WGS sequence"/>
</dbReference>
<dbReference type="AlphaFoldDB" id="A0A9P1PYR2"/>
<organism evidence="1 2">
    <name type="scientific">Yersinia enterocolitica</name>
    <dbReference type="NCBI Taxonomy" id="630"/>
    <lineage>
        <taxon>Bacteria</taxon>
        <taxon>Pseudomonadati</taxon>
        <taxon>Pseudomonadota</taxon>
        <taxon>Gammaproteobacteria</taxon>
        <taxon>Enterobacterales</taxon>
        <taxon>Yersiniaceae</taxon>
        <taxon>Yersinia</taxon>
    </lineage>
</organism>
<accession>A0A9P1PYR2</accession>
<comment type="caution">
    <text evidence="1">The sequence shown here is derived from an EMBL/GenBank/DDBJ whole genome shotgun (WGS) entry which is preliminary data.</text>
</comment>
<dbReference type="RefSeq" id="WP_050132198.1">
    <property type="nucleotide sequence ID" value="NZ_CPZF01000014.1"/>
</dbReference>
<dbReference type="InterPro" id="IPR024684">
    <property type="entry name" value="Tscrpt_act_PerC/SfV_Orf40"/>
</dbReference>
<gene>
    <name evidence="1" type="ORF">ERS137939_04081</name>
</gene>
<name>A0A9P1PYR2_YEREN</name>
<reference evidence="1 2" key="1">
    <citation type="submission" date="2015-03" db="EMBL/GenBank/DDBJ databases">
        <authorList>
            <consortium name="Pathogen Informatics"/>
            <person name="Murphy D."/>
        </authorList>
    </citation>
    <scope>NUCLEOTIDE SEQUENCE [LARGE SCALE GENOMIC DNA]</scope>
    <source>
        <strain evidence="1 2">IP27818</strain>
    </source>
</reference>
<dbReference type="Pfam" id="PF06069">
    <property type="entry name" value="PerC"/>
    <property type="match status" value="1"/>
</dbReference>
<protein>
    <submittedName>
        <fullName evidence="1">PerC transcriptional activator</fullName>
    </submittedName>
</protein>